<dbReference type="Pfam" id="PF01339">
    <property type="entry name" value="CheB_methylest"/>
    <property type="match status" value="1"/>
</dbReference>
<dbReference type="SUPFAM" id="SSF52172">
    <property type="entry name" value="CheY-like"/>
    <property type="match status" value="1"/>
</dbReference>
<evidence type="ECO:0000313" key="10">
    <source>
        <dbReference type="EMBL" id="RZU47685.1"/>
    </source>
</evidence>
<dbReference type="Gene3D" id="3.40.50.2300">
    <property type="match status" value="1"/>
</dbReference>
<reference evidence="10 11" key="1">
    <citation type="submission" date="2019-02" db="EMBL/GenBank/DDBJ databases">
        <title>Genomic Encyclopedia of Type Strains, Phase IV (KMG-IV): sequencing the most valuable type-strain genomes for metagenomic binning, comparative biology and taxonomic classification.</title>
        <authorList>
            <person name="Goeker M."/>
        </authorList>
    </citation>
    <scope>NUCLEOTIDE SEQUENCE [LARGE SCALE GENOMIC DNA]</scope>
    <source>
        <strain evidence="10 11">DSM 105135</strain>
    </source>
</reference>
<dbReference type="RefSeq" id="WP_130410907.1">
    <property type="nucleotide sequence ID" value="NZ_SHKX01000010.1"/>
</dbReference>
<evidence type="ECO:0000256" key="3">
    <source>
        <dbReference type="ARBA" id="ARBA00022801"/>
    </source>
</evidence>
<feature type="active site" evidence="5 6">
    <location>
        <position position="181"/>
    </location>
</feature>
<dbReference type="InterPro" id="IPR000673">
    <property type="entry name" value="Sig_transdc_resp-reg_Me-estase"/>
</dbReference>
<keyword evidence="11" id="KW-1185">Reference proteome</keyword>
<dbReference type="CDD" id="cd16432">
    <property type="entry name" value="CheB_Rec"/>
    <property type="match status" value="1"/>
</dbReference>
<dbReference type="PANTHER" id="PTHR42872:SF6">
    <property type="entry name" value="PROTEIN-GLUTAMATE METHYLESTERASE_PROTEIN-GLUTAMINE GLUTAMINASE"/>
    <property type="match status" value="1"/>
</dbReference>
<feature type="domain" description="Response regulatory" evidence="8">
    <location>
        <begin position="2"/>
        <end position="119"/>
    </location>
</feature>
<name>A0A4Q7ZCH8_9GAMM</name>
<evidence type="ECO:0000256" key="2">
    <source>
        <dbReference type="ARBA" id="ARBA00022500"/>
    </source>
</evidence>
<evidence type="ECO:0000259" key="8">
    <source>
        <dbReference type="PROSITE" id="PS50110"/>
    </source>
</evidence>
<organism evidence="10 11">
    <name type="scientific">Fluviicoccus keumensis</name>
    <dbReference type="NCBI Taxonomy" id="1435465"/>
    <lineage>
        <taxon>Bacteria</taxon>
        <taxon>Pseudomonadati</taxon>
        <taxon>Pseudomonadota</taxon>
        <taxon>Gammaproteobacteria</taxon>
        <taxon>Moraxellales</taxon>
        <taxon>Moraxellaceae</taxon>
        <taxon>Fluviicoccus</taxon>
    </lineage>
</organism>
<comment type="subcellular location">
    <subcellularLocation>
        <location evidence="5">Cytoplasm</location>
    </subcellularLocation>
</comment>
<dbReference type="AlphaFoldDB" id="A0A4Q7ZCH8"/>
<comment type="similarity">
    <text evidence="5">Belongs to the CheB family.</text>
</comment>
<comment type="domain">
    <text evidence="5">Contains a C-terminal catalytic domain, and an N-terminal region which modulates catalytic activity.</text>
</comment>
<evidence type="ECO:0000256" key="6">
    <source>
        <dbReference type="PROSITE-ProRule" id="PRU00050"/>
    </source>
</evidence>
<dbReference type="SUPFAM" id="SSF52738">
    <property type="entry name" value="Methylesterase CheB, C-terminal domain"/>
    <property type="match status" value="1"/>
</dbReference>
<evidence type="ECO:0000313" key="11">
    <source>
        <dbReference type="Proteomes" id="UP000292423"/>
    </source>
</evidence>
<dbReference type="GO" id="GO:0005737">
    <property type="term" value="C:cytoplasm"/>
    <property type="evidence" value="ECO:0007669"/>
    <property type="project" value="UniProtKB-SubCell"/>
</dbReference>
<dbReference type="GO" id="GO:0000156">
    <property type="term" value="F:phosphorelay response regulator activity"/>
    <property type="evidence" value="ECO:0007669"/>
    <property type="project" value="InterPro"/>
</dbReference>
<keyword evidence="3 5" id="KW-0378">Hydrolase</keyword>
<dbReference type="NCBIfam" id="NF009206">
    <property type="entry name" value="PRK12555.1"/>
    <property type="match status" value="1"/>
</dbReference>
<dbReference type="PIRSF" id="PIRSF000876">
    <property type="entry name" value="RR_chemtxs_CheB"/>
    <property type="match status" value="1"/>
</dbReference>
<dbReference type="InterPro" id="IPR008248">
    <property type="entry name" value="CheB-like"/>
</dbReference>
<dbReference type="GO" id="GO:0008984">
    <property type="term" value="F:protein-glutamate methylesterase activity"/>
    <property type="evidence" value="ECO:0007669"/>
    <property type="project" value="UniProtKB-UniRule"/>
</dbReference>
<dbReference type="CDD" id="cd17541">
    <property type="entry name" value="REC_CheB-like"/>
    <property type="match status" value="1"/>
</dbReference>
<evidence type="ECO:0000259" key="9">
    <source>
        <dbReference type="PROSITE" id="PS50122"/>
    </source>
</evidence>
<dbReference type="InterPro" id="IPR011006">
    <property type="entry name" value="CheY-like_superfamily"/>
</dbReference>
<dbReference type="InterPro" id="IPR001789">
    <property type="entry name" value="Sig_transdc_resp-reg_receiver"/>
</dbReference>
<comment type="function">
    <text evidence="5">Involved in chemotaxis. Part of a chemotaxis signal transduction system that modulates chemotaxis in response to various stimuli. Catalyzes the demethylation of specific methylglutamate residues introduced into the chemoreceptors (methyl-accepting chemotaxis proteins or MCP) by CheR. Also mediates the irreversible deamidation of specific glutamine residues to glutamic acid.</text>
</comment>
<sequence length="332" mass="35258">MKIAIVNDQTIAVEALRRALAFDNAHEILWVAANGAQAVENAVRQRPDIILMDLMMPVMDGVEATRQIMQRAPCAIIIVTSDTNRQVSRVFEAMGHGALDAVNTPVVGGDRAAIEPLLRKIGNVGLLIGQLEKRSSPSPLRRRPANMLIAIGASAGGPAAVAAVLKGLPAGFPAALVLVQHVDEVFAGSLAAWLATQCVLPVRLAREGEIPQAGTVLVAGTNHHIRLTLGGRLAYTPEPVQQVYRPSVDVFFESVARYWEGPAVGVLLTGMGRDGAKGLKMMRQSGLLTLTQDEKTSAVYGMPKAAVAIDAAMEVLPLEQMAPRLNRAAAQP</sequence>
<comment type="PTM">
    <text evidence="5">Phosphorylated by CheA. Phosphorylation of the N-terminal regulatory domain activates the methylesterase activity.</text>
</comment>
<feature type="modified residue" description="4-aspartylphosphate" evidence="5 7">
    <location>
        <position position="53"/>
    </location>
</feature>
<dbReference type="PROSITE" id="PS50122">
    <property type="entry name" value="CHEB"/>
    <property type="match status" value="1"/>
</dbReference>
<comment type="catalytic activity">
    <reaction evidence="5">
        <text>L-glutaminyl-[protein] + H2O = L-glutamyl-[protein] + NH4(+)</text>
        <dbReference type="Rhea" id="RHEA:16441"/>
        <dbReference type="Rhea" id="RHEA-COMP:10207"/>
        <dbReference type="Rhea" id="RHEA-COMP:10208"/>
        <dbReference type="ChEBI" id="CHEBI:15377"/>
        <dbReference type="ChEBI" id="CHEBI:28938"/>
        <dbReference type="ChEBI" id="CHEBI:29973"/>
        <dbReference type="ChEBI" id="CHEBI:30011"/>
        <dbReference type="EC" id="3.5.1.44"/>
    </reaction>
</comment>
<comment type="catalytic activity">
    <reaction evidence="4 5">
        <text>[protein]-L-glutamate 5-O-methyl ester + H2O = L-glutamyl-[protein] + methanol + H(+)</text>
        <dbReference type="Rhea" id="RHEA:23236"/>
        <dbReference type="Rhea" id="RHEA-COMP:10208"/>
        <dbReference type="Rhea" id="RHEA-COMP:10311"/>
        <dbReference type="ChEBI" id="CHEBI:15377"/>
        <dbReference type="ChEBI" id="CHEBI:15378"/>
        <dbReference type="ChEBI" id="CHEBI:17790"/>
        <dbReference type="ChEBI" id="CHEBI:29973"/>
        <dbReference type="ChEBI" id="CHEBI:82795"/>
        <dbReference type="EC" id="3.1.1.61"/>
    </reaction>
</comment>
<feature type="domain" description="CheB-type methylesterase" evidence="9">
    <location>
        <begin position="142"/>
        <end position="325"/>
    </location>
</feature>
<dbReference type="PANTHER" id="PTHR42872">
    <property type="entry name" value="PROTEIN-GLUTAMATE METHYLESTERASE/PROTEIN-GLUTAMINE GLUTAMINASE"/>
    <property type="match status" value="1"/>
</dbReference>
<keyword evidence="1 5" id="KW-0963">Cytoplasm</keyword>
<dbReference type="Gene3D" id="3.40.50.180">
    <property type="entry name" value="Methylesterase CheB, C-terminal domain"/>
    <property type="match status" value="1"/>
</dbReference>
<accession>A0A4Q7ZCH8</accession>
<dbReference type="GO" id="GO:0050568">
    <property type="term" value="F:protein-glutamine glutaminase activity"/>
    <property type="evidence" value="ECO:0007669"/>
    <property type="project" value="UniProtKB-UniRule"/>
</dbReference>
<dbReference type="EC" id="3.5.1.44" evidence="5"/>
<dbReference type="Proteomes" id="UP000292423">
    <property type="component" value="Unassembled WGS sequence"/>
</dbReference>
<feature type="active site" evidence="5 6">
    <location>
        <position position="274"/>
    </location>
</feature>
<dbReference type="EC" id="3.1.1.61" evidence="5"/>
<evidence type="ECO:0000256" key="4">
    <source>
        <dbReference type="ARBA" id="ARBA00048267"/>
    </source>
</evidence>
<comment type="caution">
    <text evidence="10">The sequence shown here is derived from an EMBL/GenBank/DDBJ whole genome shotgun (WGS) entry which is preliminary data.</text>
</comment>
<evidence type="ECO:0000256" key="5">
    <source>
        <dbReference type="HAMAP-Rule" id="MF_00099"/>
    </source>
</evidence>
<dbReference type="Pfam" id="PF00072">
    <property type="entry name" value="Response_reg"/>
    <property type="match status" value="1"/>
</dbReference>
<dbReference type="InterPro" id="IPR035909">
    <property type="entry name" value="CheB_C"/>
</dbReference>
<feature type="active site" evidence="5 6">
    <location>
        <position position="154"/>
    </location>
</feature>
<dbReference type="OrthoDB" id="9800897at2"/>
<proteinExistence type="inferred from homology"/>
<evidence type="ECO:0000256" key="7">
    <source>
        <dbReference type="PROSITE-ProRule" id="PRU00169"/>
    </source>
</evidence>
<dbReference type="PROSITE" id="PS50110">
    <property type="entry name" value="RESPONSE_REGULATORY"/>
    <property type="match status" value="1"/>
</dbReference>
<dbReference type="SMART" id="SM00448">
    <property type="entry name" value="REC"/>
    <property type="match status" value="1"/>
</dbReference>
<dbReference type="HAMAP" id="MF_00099">
    <property type="entry name" value="CheB_chemtxs"/>
    <property type="match status" value="1"/>
</dbReference>
<keyword evidence="5 7" id="KW-0597">Phosphoprotein</keyword>
<keyword evidence="2 5" id="KW-0145">Chemotaxis</keyword>
<dbReference type="GO" id="GO:0006935">
    <property type="term" value="P:chemotaxis"/>
    <property type="evidence" value="ECO:0007669"/>
    <property type="project" value="UniProtKB-UniRule"/>
</dbReference>
<dbReference type="EMBL" id="SHKX01000010">
    <property type="protein sequence ID" value="RZU47685.1"/>
    <property type="molecule type" value="Genomic_DNA"/>
</dbReference>
<evidence type="ECO:0000256" key="1">
    <source>
        <dbReference type="ARBA" id="ARBA00022490"/>
    </source>
</evidence>
<protein>
    <recommendedName>
        <fullName evidence="5">Protein-glutamate methylesterase/protein-glutamine glutaminase</fullName>
        <ecNumber evidence="5">3.1.1.61</ecNumber>
        <ecNumber evidence="5">3.5.1.44</ecNumber>
    </recommendedName>
</protein>
<gene>
    <name evidence="5" type="primary">cheB</name>
    <name evidence="10" type="ORF">EV700_0652</name>
</gene>